<dbReference type="GO" id="GO:0016887">
    <property type="term" value="F:ATP hydrolysis activity"/>
    <property type="evidence" value="ECO:0007669"/>
    <property type="project" value="InterPro"/>
</dbReference>
<dbReference type="InterPro" id="IPR006026">
    <property type="entry name" value="Peptidase_Metallo"/>
</dbReference>
<accession>A0A8H3VG66</accession>
<feature type="domain" description="AAA+ ATPase" evidence="14">
    <location>
        <begin position="314"/>
        <end position="462"/>
    </location>
</feature>
<dbReference type="GO" id="GO:0035494">
    <property type="term" value="P:SNARE complex disassembly"/>
    <property type="evidence" value="ECO:0007669"/>
    <property type="project" value="InterPro"/>
</dbReference>
<dbReference type="EMBL" id="WNWS01000007">
    <property type="protein sequence ID" value="KAE9988484.1"/>
    <property type="molecule type" value="Genomic_DNA"/>
</dbReference>
<dbReference type="InterPro" id="IPR004201">
    <property type="entry name" value="Cdc48_dom2"/>
</dbReference>
<comment type="function">
    <text evidence="10">Required for vesicle-mediated transport. Catalyzes the fusion of transport vesicles within the Golgi cisternae. Is also required for transport from the endoplasmic reticulum to the Golgi stack. Seems to function as a fusion protein required for the delivery of cargo proteins to all compartments of the Golgi stack independent of vesicle origin.</text>
</comment>
<dbReference type="SUPFAM" id="SSF54585">
    <property type="entry name" value="Cdc48 domain 2-like"/>
    <property type="match status" value="1"/>
</dbReference>
<keyword evidence="3" id="KW-0813">Transport</keyword>
<organism evidence="15 16">
    <name type="scientific">Venturia inaequalis</name>
    <name type="common">Apple scab fungus</name>
    <dbReference type="NCBI Taxonomy" id="5025"/>
    <lineage>
        <taxon>Eukaryota</taxon>
        <taxon>Fungi</taxon>
        <taxon>Dikarya</taxon>
        <taxon>Ascomycota</taxon>
        <taxon>Pezizomycotina</taxon>
        <taxon>Dothideomycetes</taxon>
        <taxon>Pleosporomycetidae</taxon>
        <taxon>Venturiales</taxon>
        <taxon>Venturiaceae</taxon>
        <taxon>Venturia</taxon>
    </lineage>
</organism>
<dbReference type="GO" id="GO:0006508">
    <property type="term" value="P:proteolysis"/>
    <property type="evidence" value="ECO:0007669"/>
    <property type="project" value="InterPro"/>
</dbReference>
<keyword evidence="5" id="KW-0677">Repeat</keyword>
<dbReference type="PANTHER" id="PTHR23078">
    <property type="entry name" value="VESICULAR-FUSION PROTEIN NSF"/>
    <property type="match status" value="1"/>
</dbReference>
<keyword evidence="6" id="KW-0547">Nucleotide-binding</keyword>
<dbReference type="InterPro" id="IPR003959">
    <property type="entry name" value="ATPase_AAA_core"/>
</dbReference>
<dbReference type="SUPFAM" id="SSF50692">
    <property type="entry name" value="ADC-like"/>
    <property type="match status" value="1"/>
</dbReference>
<dbReference type="Gene3D" id="3.40.50.300">
    <property type="entry name" value="P-loop containing nucleotide triphosphate hydrolases"/>
    <property type="match status" value="2"/>
</dbReference>
<dbReference type="AlphaFoldDB" id="A0A8H3VG66"/>
<reference evidence="15 16" key="1">
    <citation type="submission" date="2018-12" db="EMBL/GenBank/DDBJ databases">
        <title>Venturia inaequalis Genome Resource.</title>
        <authorList>
            <person name="Lichtner F.J."/>
        </authorList>
    </citation>
    <scope>NUCLEOTIDE SEQUENCE [LARGE SCALE GENOMIC DNA]</scope>
    <source>
        <strain evidence="15 16">120213</strain>
    </source>
</reference>
<evidence type="ECO:0000256" key="8">
    <source>
        <dbReference type="ARBA" id="ARBA00022892"/>
    </source>
</evidence>
<evidence type="ECO:0000256" key="12">
    <source>
        <dbReference type="SAM" id="MobiDB-lite"/>
    </source>
</evidence>
<dbReference type="SMART" id="SM00235">
    <property type="entry name" value="ZnMc"/>
    <property type="match status" value="1"/>
</dbReference>
<sequence length="1274" mass="139656">MFGRYSGTGGRNDPPPGQNPSRQQPPPQNYGRPDERQPYGQAPQRAPVGRPQPEQTMSSRGRAPAIQLKVAKTPGNEWALANNAAFSPQDFPGQQELYLMLNGQFVVTARSSPQIQPGTLGLSDFQRRWAGIGLGPSSVIEVTQYDPFSQGSQGYLGGMDVELAFQSKNKRTDKPYDQEELQHLVIANFGSQILAPGQIIVFDVKGFLLLATVKSVQLVNLSEKPTDTPSTDDPRARGILQPQTQITFTKDPASGLNLKASVHRVGGNSILAPNFKFSELGIGGLDDEFQQIFRKAFASRLFPPGIVEKMNIMHVKGMLLYGPPGTGKTLIARQIGKSLNAREPKIINGPEVLNKFVGQSEENIRKLFADAEKEYKEKGAESMLHIIIFDELDAVCKQRGSGSGGGTGVGDSVVNQLLSKLDGVEKLDNILLIGMTNRKDMIDEALLRAGRLEVHIEIGLPDEAGRVQILNIHTASMQQNNILDRSVDLKAIARETKNYSGAEISGLVRAASSFAFGRHIEVGNMARVKQDANEIKVTMDDFENALAEMKPLFGVAEDELADCQQGGICEFSHTINDILESARVQVDSVRSGARLRSTILAGPRGSGKTALAAQIALDSQFPYIKLVSPNDMVGLGEQGKIAKLEKIFTDADKSPQSIVVIDNIEGILEWVPIGPRFQATVLAALRTLITRSPPNGKARLVIGTTSSRSTLQQLELYDDFQSEIPVPYVNTPQELGTILSQRSNFQGQDIGRILTDLQDRTGKETINAGIKDVLAAIEVAGDRSEIFTDYLSRDKVSLRVSLGQSGNAVDPGTIISISHAEDLHWSQESLTLRQKRGQVIYHNYTVYLDSDGQQRTRWLKRQFLPGAKERASLQRRGFYSWKDPKRGPIFVDGVRWLNSFQWLSKSQRGQYRFRVIPYCFEDVDSKVVLGDILNKAIDRWHIALGPRTGVRFMPNCQAMCGPIDTWGSDGFDEEGYPTAVLRMRSDKLGGGKAPLGRESNKVLRFDPSNFLGISDNDQNYYTPVSGLVHELGHVLGLLHEQSRPGAGKEINLHCDRIPGYDEIKEGLQEVNPDADVDEICENWDIAVGVSSIFDIIAYMPFPSVEGWGTESDGPLDRKSVMLYSSGQNNVLYWKDPNDETNEFPILANHFPSAGDVAAVKVMYPDYVPPEGWHWDGDQVVEDGSQANPPGNGPPAVPIKPSSLRASKIRPSVPIKPTALRASKMGPSVPAKPSALRASSSTTSRPLSQIVHDAFATTGQKSPIDTATLLETIED</sequence>
<feature type="region of interest" description="Disordered" evidence="12">
    <location>
        <begin position="1"/>
        <end position="63"/>
    </location>
</feature>
<evidence type="ECO:0000259" key="13">
    <source>
        <dbReference type="SMART" id="SM00235"/>
    </source>
</evidence>
<proteinExistence type="inferred from homology"/>
<dbReference type="FunFam" id="1.10.8.60:FF:000026">
    <property type="entry name" value="vesicle-fusing ATPase isoform X1"/>
    <property type="match status" value="1"/>
</dbReference>
<dbReference type="FunFam" id="3.40.50.300:FF:000166">
    <property type="entry name" value="vesicle-fusing ATPase isoform X1"/>
    <property type="match status" value="1"/>
</dbReference>
<dbReference type="PANTHER" id="PTHR23078:SF3">
    <property type="entry name" value="VESICLE-FUSING ATPASE"/>
    <property type="match status" value="1"/>
</dbReference>
<feature type="domain" description="Peptidase metallopeptidase" evidence="13">
    <location>
        <begin position="907"/>
        <end position="1076"/>
    </location>
</feature>
<protein>
    <recommendedName>
        <fullName evidence="11">Vesicular-fusion protein SEC18</fullName>
    </recommendedName>
</protein>
<evidence type="ECO:0000256" key="11">
    <source>
        <dbReference type="ARBA" id="ARBA00068637"/>
    </source>
</evidence>
<evidence type="ECO:0000256" key="6">
    <source>
        <dbReference type="ARBA" id="ARBA00022741"/>
    </source>
</evidence>
<evidence type="ECO:0000256" key="3">
    <source>
        <dbReference type="ARBA" id="ARBA00022448"/>
    </source>
</evidence>
<dbReference type="GO" id="GO:0005795">
    <property type="term" value="C:Golgi stack"/>
    <property type="evidence" value="ECO:0007669"/>
    <property type="project" value="TreeGrafter"/>
</dbReference>
<dbReference type="FunFam" id="3.40.50.300:FF:000187">
    <property type="entry name" value="Vesicular-fusion ATPase SEC18"/>
    <property type="match status" value="1"/>
</dbReference>
<feature type="compositionally biased region" description="Pro residues" evidence="12">
    <location>
        <begin position="13"/>
        <end position="28"/>
    </location>
</feature>
<dbReference type="PROSITE" id="PS00674">
    <property type="entry name" value="AAA"/>
    <property type="match status" value="1"/>
</dbReference>
<evidence type="ECO:0000256" key="4">
    <source>
        <dbReference type="ARBA" id="ARBA00022490"/>
    </source>
</evidence>
<dbReference type="InterPro" id="IPR041569">
    <property type="entry name" value="AAA_lid_3"/>
</dbReference>
<dbReference type="InterPro" id="IPR003593">
    <property type="entry name" value="AAA+_ATPase"/>
</dbReference>
<dbReference type="InterPro" id="IPR039812">
    <property type="entry name" value="Vesicle-fus_ATPase"/>
</dbReference>
<dbReference type="InterPro" id="IPR029067">
    <property type="entry name" value="CDC48_domain_2-like_sf"/>
</dbReference>
<dbReference type="FunFam" id="2.40.40.20:FF:000012">
    <property type="entry name" value="Vesicle-fusing ATPase protein"/>
    <property type="match status" value="1"/>
</dbReference>
<evidence type="ECO:0000259" key="14">
    <source>
        <dbReference type="SMART" id="SM00382"/>
    </source>
</evidence>
<dbReference type="PRINTS" id="PR00830">
    <property type="entry name" value="ENDOLAPTASE"/>
</dbReference>
<dbReference type="Gene3D" id="1.10.8.60">
    <property type="match status" value="1"/>
</dbReference>
<dbReference type="GO" id="GO:0006891">
    <property type="term" value="P:intra-Golgi vesicle-mediated transport"/>
    <property type="evidence" value="ECO:0007669"/>
    <property type="project" value="TreeGrafter"/>
</dbReference>
<comment type="caution">
    <text evidence="15">The sequence shown here is derived from an EMBL/GenBank/DDBJ whole genome shotgun (WGS) entry which is preliminary data.</text>
</comment>
<dbReference type="InterPro" id="IPR009010">
    <property type="entry name" value="Asp_de-COase-like_dom_sf"/>
</dbReference>
<evidence type="ECO:0000256" key="2">
    <source>
        <dbReference type="ARBA" id="ARBA00006914"/>
    </source>
</evidence>
<dbReference type="SUPFAM" id="SSF52540">
    <property type="entry name" value="P-loop containing nucleoside triphosphate hydrolases"/>
    <property type="match status" value="2"/>
</dbReference>
<evidence type="ECO:0000256" key="1">
    <source>
        <dbReference type="ARBA" id="ARBA00004496"/>
    </source>
</evidence>
<name>A0A8H3VG66_VENIN</name>
<evidence type="ECO:0000256" key="9">
    <source>
        <dbReference type="ARBA" id="ARBA00022927"/>
    </source>
</evidence>
<dbReference type="Proteomes" id="UP000447873">
    <property type="component" value="Unassembled WGS sequence"/>
</dbReference>
<evidence type="ECO:0000256" key="5">
    <source>
        <dbReference type="ARBA" id="ARBA00022737"/>
    </source>
</evidence>
<keyword evidence="7" id="KW-0067">ATP-binding</keyword>
<dbReference type="InterPro" id="IPR024079">
    <property type="entry name" value="MetalloPept_cat_dom_sf"/>
</dbReference>
<feature type="compositionally biased region" description="Low complexity" evidence="12">
    <location>
        <begin position="1232"/>
        <end position="1246"/>
    </location>
</feature>
<dbReference type="Pfam" id="PF00004">
    <property type="entry name" value="AAA"/>
    <property type="match status" value="2"/>
</dbReference>
<evidence type="ECO:0000256" key="10">
    <source>
        <dbReference type="ARBA" id="ARBA00056429"/>
    </source>
</evidence>
<evidence type="ECO:0000313" key="16">
    <source>
        <dbReference type="Proteomes" id="UP000447873"/>
    </source>
</evidence>
<dbReference type="Gene3D" id="3.40.390.10">
    <property type="entry name" value="Collagenase (Catalytic Domain)"/>
    <property type="match status" value="1"/>
</dbReference>
<feature type="region of interest" description="Disordered" evidence="12">
    <location>
        <begin position="1173"/>
        <end position="1246"/>
    </location>
</feature>
<keyword evidence="9" id="KW-0653">Protein transport</keyword>
<dbReference type="Pfam" id="PF02933">
    <property type="entry name" value="CDC48_2"/>
    <property type="match status" value="1"/>
</dbReference>
<keyword evidence="8" id="KW-0931">ER-Golgi transport</keyword>
<evidence type="ECO:0000313" key="15">
    <source>
        <dbReference type="EMBL" id="KAE9988484.1"/>
    </source>
</evidence>
<gene>
    <name evidence="15" type="ORF">EG328_010523</name>
</gene>
<dbReference type="GO" id="GO:0005524">
    <property type="term" value="F:ATP binding"/>
    <property type="evidence" value="ECO:0007669"/>
    <property type="project" value="UniProtKB-KW"/>
</dbReference>
<dbReference type="GO" id="GO:0043001">
    <property type="term" value="P:Golgi to plasma membrane protein transport"/>
    <property type="evidence" value="ECO:0007669"/>
    <property type="project" value="TreeGrafter"/>
</dbReference>
<keyword evidence="4" id="KW-0963">Cytoplasm</keyword>
<feature type="compositionally biased region" description="Gly residues" evidence="12">
    <location>
        <begin position="1"/>
        <end position="10"/>
    </location>
</feature>
<dbReference type="CDD" id="cd00009">
    <property type="entry name" value="AAA"/>
    <property type="match status" value="1"/>
</dbReference>
<comment type="subcellular location">
    <subcellularLocation>
        <location evidence="1">Cytoplasm</location>
    </subcellularLocation>
</comment>
<comment type="similarity">
    <text evidence="2">Belongs to the AAA ATPase family.</text>
</comment>
<feature type="domain" description="AAA+ ATPase" evidence="14">
    <location>
        <begin position="594"/>
        <end position="730"/>
    </location>
</feature>
<dbReference type="GO" id="GO:0008237">
    <property type="term" value="F:metallopeptidase activity"/>
    <property type="evidence" value="ECO:0007669"/>
    <property type="project" value="InterPro"/>
</dbReference>
<dbReference type="InterPro" id="IPR027417">
    <property type="entry name" value="P-loop_NTPase"/>
</dbReference>
<dbReference type="SMART" id="SM00382">
    <property type="entry name" value="AAA"/>
    <property type="match status" value="2"/>
</dbReference>
<dbReference type="Gene3D" id="2.40.40.20">
    <property type="match status" value="1"/>
</dbReference>
<dbReference type="InterPro" id="IPR003960">
    <property type="entry name" value="ATPase_AAA_CS"/>
</dbReference>
<dbReference type="Gene3D" id="3.10.330.10">
    <property type="match status" value="1"/>
</dbReference>
<evidence type="ECO:0000256" key="7">
    <source>
        <dbReference type="ARBA" id="ARBA00022840"/>
    </source>
</evidence>
<dbReference type="Pfam" id="PF17862">
    <property type="entry name" value="AAA_lid_3"/>
    <property type="match status" value="1"/>
</dbReference>
<dbReference type="GO" id="GO:0008270">
    <property type="term" value="F:zinc ion binding"/>
    <property type="evidence" value="ECO:0007669"/>
    <property type="project" value="InterPro"/>
</dbReference>
<dbReference type="SUPFAM" id="SSF55486">
    <property type="entry name" value="Metalloproteases ('zincins'), catalytic domain"/>
    <property type="match status" value="1"/>
</dbReference>